<dbReference type="EMBL" id="SMGD01000011">
    <property type="protein sequence ID" value="TCK59085.1"/>
    <property type="molecule type" value="Genomic_DNA"/>
</dbReference>
<organism evidence="2 3">
    <name type="scientific">Celerinatantimonas diazotrophica</name>
    <dbReference type="NCBI Taxonomy" id="412034"/>
    <lineage>
        <taxon>Bacteria</taxon>
        <taxon>Pseudomonadati</taxon>
        <taxon>Pseudomonadota</taxon>
        <taxon>Gammaproteobacteria</taxon>
        <taxon>Celerinatantimonadaceae</taxon>
        <taxon>Celerinatantimonas</taxon>
    </lineage>
</organism>
<evidence type="ECO:0000313" key="2">
    <source>
        <dbReference type="EMBL" id="TCK59085.1"/>
    </source>
</evidence>
<reference evidence="2 3" key="1">
    <citation type="submission" date="2019-03" db="EMBL/GenBank/DDBJ databases">
        <title>Genomic Encyclopedia of Type Strains, Phase IV (KMG-IV): sequencing the most valuable type-strain genomes for metagenomic binning, comparative biology and taxonomic classification.</title>
        <authorList>
            <person name="Goeker M."/>
        </authorList>
    </citation>
    <scope>NUCLEOTIDE SEQUENCE [LARGE SCALE GENOMIC DNA]</scope>
    <source>
        <strain evidence="2 3">DSM 18577</strain>
    </source>
</reference>
<dbReference type="RefSeq" id="WP_131912033.1">
    <property type="nucleotide sequence ID" value="NZ_OU594967.1"/>
</dbReference>
<dbReference type="InterPro" id="IPR038636">
    <property type="entry name" value="Wzi_sf"/>
</dbReference>
<dbReference type="InterPro" id="IPR026950">
    <property type="entry name" value="Caps_assemb_Wzi"/>
</dbReference>
<proteinExistence type="predicted"/>
<dbReference type="Gene3D" id="2.40.160.130">
    <property type="entry name" value="Capsule assembly protein Wzi"/>
    <property type="match status" value="1"/>
</dbReference>
<dbReference type="AlphaFoldDB" id="A0A4R1K4L6"/>
<keyword evidence="3" id="KW-1185">Reference proteome</keyword>
<comment type="caution">
    <text evidence="2">The sequence shown here is derived from an EMBL/GenBank/DDBJ whole genome shotgun (WGS) entry which is preliminary data.</text>
</comment>
<dbReference type="OrthoDB" id="101884at2"/>
<evidence type="ECO:0000313" key="3">
    <source>
        <dbReference type="Proteomes" id="UP000295565"/>
    </source>
</evidence>
<dbReference type="Pfam" id="PF14052">
    <property type="entry name" value="Caps_assemb_Wzi"/>
    <property type="match status" value="1"/>
</dbReference>
<sequence>MKKNKFLRGTLTAGLQLLALSALTVSLAAKSSPWLEPNNTYLRSDLQVLADAGLINSPINTYPLRWSHIYDQLNSIDASQLSPVLAQAYAHVNYAIQGALTDRGNRRFEIGYAKDPRNDSSFAAPMTAHWQTQSSYELTASHYAFRLAANYERRPDKSGNEQDKLTLDNSYIAFNVDHASIEFGSRQRWWGPTWIYNLAWGHTRGTIPGIDLAYDGYNWPVLGSWHVETFIGHLETLNNDAKQWSSRFEFSPVSWLDLGFGYQRWYAKDGFTGYFTGLNSSDSSVDQYHGDVRISLPKLNLGSDTLTQSIYAQAATLTDDHSIGAVVYGWQSQFNVGQQYLRWVLEAKTLSSDGKAQWQQGMLNKTTMVGLNNNLALNNADVGESKTVKLLWVTPNDWEWTMQLQRYQNTSEEDKDKLTASIQLPLANSLVRLGGDYNKNPDAGVDQWNYWGSWDFRF</sequence>
<evidence type="ECO:0000256" key="1">
    <source>
        <dbReference type="SAM" id="SignalP"/>
    </source>
</evidence>
<feature type="chain" id="PRO_5020873945" evidence="1">
    <location>
        <begin position="29"/>
        <end position="458"/>
    </location>
</feature>
<name>A0A4R1K4L6_9GAMM</name>
<dbReference type="Proteomes" id="UP000295565">
    <property type="component" value="Unassembled WGS sequence"/>
</dbReference>
<accession>A0A4R1K4L6</accession>
<gene>
    <name evidence="2" type="ORF">EV690_1250</name>
</gene>
<keyword evidence="1" id="KW-0732">Signal</keyword>
<protein>
    <submittedName>
        <fullName evidence="2">Capsule assembly protein Wzi</fullName>
    </submittedName>
</protein>
<feature type="signal peptide" evidence="1">
    <location>
        <begin position="1"/>
        <end position="28"/>
    </location>
</feature>